<dbReference type="OrthoDB" id="2753667at2759"/>
<accession>A0A9P7EHA7</accession>
<name>A0A9P7EHA7_9AGAM</name>
<dbReference type="GeneID" id="64626569"/>
<dbReference type="AlphaFoldDB" id="A0A9P7EHA7"/>
<organism evidence="2 3">
    <name type="scientific">Suillus subaureus</name>
    <dbReference type="NCBI Taxonomy" id="48587"/>
    <lineage>
        <taxon>Eukaryota</taxon>
        <taxon>Fungi</taxon>
        <taxon>Dikarya</taxon>
        <taxon>Basidiomycota</taxon>
        <taxon>Agaricomycotina</taxon>
        <taxon>Agaricomycetes</taxon>
        <taxon>Agaricomycetidae</taxon>
        <taxon>Boletales</taxon>
        <taxon>Suillineae</taxon>
        <taxon>Suillaceae</taxon>
        <taxon>Suillus</taxon>
    </lineage>
</organism>
<feature type="compositionally biased region" description="Low complexity" evidence="1">
    <location>
        <begin position="396"/>
        <end position="415"/>
    </location>
</feature>
<evidence type="ECO:0000256" key="1">
    <source>
        <dbReference type="SAM" id="MobiDB-lite"/>
    </source>
</evidence>
<dbReference type="EMBL" id="JABBWG010000006">
    <property type="protein sequence ID" value="KAG1821883.1"/>
    <property type="molecule type" value="Genomic_DNA"/>
</dbReference>
<feature type="compositionally biased region" description="Low complexity" evidence="1">
    <location>
        <begin position="159"/>
        <end position="181"/>
    </location>
</feature>
<feature type="region of interest" description="Disordered" evidence="1">
    <location>
        <begin position="382"/>
        <end position="419"/>
    </location>
</feature>
<evidence type="ECO:0000313" key="2">
    <source>
        <dbReference type="EMBL" id="KAG1821883.1"/>
    </source>
</evidence>
<protein>
    <submittedName>
        <fullName evidence="2">Uncharacterized protein</fullName>
    </submittedName>
</protein>
<dbReference type="Proteomes" id="UP000807769">
    <property type="component" value="Unassembled WGS sequence"/>
</dbReference>
<gene>
    <name evidence="2" type="ORF">BJ212DRAFT_1297178</name>
</gene>
<feature type="compositionally biased region" description="Basic residues" evidence="1">
    <location>
        <begin position="322"/>
        <end position="331"/>
    </location>
</feature>
<sequence>MIGCSTPVKNQFGSFWCSKSGYSSAVEDCVGVPGRLQRAHLLFNVNVHSLQIFLLALLAVKLIYVKHRRLSAIRSRILQSTSPHDVSLNSRSSLLSLKATQLKAFRSKCTPSLAILVGCLGSPAWETDIESDFDSNLTKQRRTASFMYQLHRQSKQRSSKSYSVAYRSSRSSTSQAPPSHAQLSRSMSFFSFSSEQSTEDATRKPRTHHLPNTQVLAYPTKARSRKTATIAPQRYSPLIDSSVSRQLGDFCEKCDAGRSSLRARNLYASGRVTSSVDLGPSLRLVGASDVTAVPYSFLSAFPPSSSYVLSPLTGTRDSLQLSRRHSTKSTRKPVPPLPPLPSNLVGQRPSCVSPAELSASLPPPASIPQFLPLLEFSPPASMGSFSATKDQAPAHLSNNTPLSPSNSSKLKTSPLVSPNTTDSVAAVDSLPHVLHPADPLVFAVQKMKRKTKHKRSSTIRSRSGIISSASPLRIMVLPEDMSDRKLVGDTLTSDKENYVTAISARKAIDNDRIHCLMTDASNRLSPIPDPTSSPDAQLELRHISQPLDIASSARSVKSTKSLARSDIEGSLSELSSLQTPKSDRLDEVDISMLGLDRFHWSEESEEMLKSCSSHIKNDSVALISFWGEGQWMQENNQWWELYLSMSFRTDAMQLRRCNCMVDVG</sequence>
<comment type="caution">
    <text evidence="2">The sequence shown here is derived from an EMBL/GenBank/DDBJ whole genome shotgun (WGS) entry which is preliminary data.</text>
</comment>
<reference evidence="2" key="1">
    <citation type="journal article" date="2020" name="New Phytol.">
        <title>Comparative genomics reveals dynamic genome evolution in host specialist ectomycorrhizal fungi.</title>
        <authorList>
            <person name="Lofgren L.A."/>
            <person name="Nguyen N.H."/>
            <person name="Vilgalys R."/>
            <person name="Ruytinx J."/>
            <person name="Liao H.L."/>
            <person name="Branco S."/>
            <person name="Kuo A."/>
            <person name="LaButti K."/>
            <person name="Lipzen A."/>
            <person name="Andreopoulos W."/>
            <person name="Pangilinan J."/>
            <person name="Riley R."/>
            <person name="Hundley H."/>
            <person name="Na H."/>
            <person name="Barry K."/>
            <person name="Grigoriev I.V."/>
            <person name="Stajich J.E."/>
            <person name="Kennedy P.G."/>
        </authorList>
    </citation>
    <scope>NUCLEOTIDE SEQUENCE</scope>
    <source>
        <strain evidence="2">MN1</strain>
    </source>
</reference>
<proteinExistence type="predicted"/>
<dbReference type="RefSeq" id="XP_041196623.1">
    <property type="nucleotide sequence ID" value="XM_041332552.1"/>
</dbReference>
<feature type="region of interest" description="Disordered" evidence="1">
    <location>
        <begin position="150"/>
        <end position="181"/>
    </location>
</feature>
<evidence type="ECO:0000313" key="3">
    <source>
        <dbReference type="Proteomes" id="UP000807769"/>
    </source>
</evidence>
<keyword evidence="3" id="KW-1185">Reference proteome</keyword>
<feature type="region of interest" description="Disordered" evidence="1">
    <location>
        <begin position="317"/>
        <end position="358"/>
    </location>
</feature>